<sequence>MKVIEIESWVRPCGRTYRTYLLPVVEPVNGQRIVIYDGGLCFYSTAVAKLCDEGYHIYDAAVDDPRCKVS</sequence>
<reference evidence="1 2" key="1">
    <citation type="submission" date="2016-06" db="EMBL/GenBank/DDBJ databases">
        <authorList>
            <person name="Kjaerup R.B."/>
            <person name="Dalgaard T.S."/>
            <person name="Juul-Madsen H.R."/>
        </authorList>
    </citation>
    <scope>NUCLEOTIDE SEQUENCE [LARGE SCALE GENOMIC DNA]</scope>
    <source>
        <strain evidence="1 2">E3012</strain>
    </source>
</reference>
<evidence type="ECO:0000313" key="2">
    <source>
        <dbReference type="Proteomes" id="UP000092683"/>
    </source>
</evidence>
<dbReference type="RefSeq" id="WP_065480382.1">
    <property type="nucleotide sequence ID" value="NZ_MBEE01000080.1"/>
</dbReference>
<protein>
    <submittedName>
        <fullName evidence="1">Uncharacterized protein</fullName>
    </submittedName>
</protein>
<name>A0A1B9DAC1_MYCMA</name>
<gene>
    <name evidence="1" type="ORF">A5677_16980</name>
</gene>
<comment type="caution">
    <text evidence="1">The sequence shown here is derived from an EMBL/GenBank/DDBJ whole genome shotgun (WGS) entry which is preliminary data.</text>
</comment>
<accession>A0A1B9DAC1</accession>
<evidence type="ECO:0000313" key="1">
    <source>
        <dbReference type="EMBL" id="OCB57657.1"/>
    </source>
</evidence>
<dbReference type="Proteomes" id="UP000092683">
    <property type="component" value="Unassembled WGS sequence"/>
</dbReference>
<dbReference type="EMBL" id="MBEE01000080">
    <property type="protein sequence ID" value="OCB57657.1"/>
    <property type="molecule type" value="Genomic_DNA"/>
</dbReference>
<proteinExistence type="predicted"/>
<organism evidence="1 2">
    <name type="scientific">Mycobacterium malmoense</name>
    <dbReference type="NCBI Taxonomy" id="1780"/>
    <lineage>
        <taxon>Bacteria</taxon>
        <taxon>Bacillati</taxon>
        <taxon>Actinomycetota</taxon>
        <taxon>Actinomycetes</taxon>
        <taxon>Mycobacteriales</taxon>
        <taxon>Mycobacteriaceae</taxon>
        <taxon>Mycobacterium</taxon>
    </lineage>
</organism>
<dbReference type="AlphaFoldDB" id="A0A1B9DAC1"/>